<evidence type="ECO:0000256" key="10">
    <source>
        <dbReference type="HAMAP-Rule" id="MF_00185"/>
    </source>
</evidence>
<name>A0A0J8GDY7_9LIST</name>
<dbReference type="Pfam" id="PF01715">
    <property type="entry name" value="IPPT"/>
    <property type="match status" value="1"/>
</dbReference>
<evidence type="ECO:0000256" key="6">
    <source>
        <dbReference type="ARBA" id="ARBA00022741"/>
    </source>
</evidence>
<dbReference type="Gene3D" id="1.10.20.140">
    <property type="match status" value="1"/>
</dbReference>
<evidence type="ECO:0000256" key="8">
    <source>
        <dbReference type="ARBA" id="ARBA00022842"/>
    </source>
</evidence>
<keyword evidence="7 10" id="KW-0067">ATP-binding</keyword>
<keyword evidence="5 10" id="KW-0819">tRNA processing</keyword>
<keyword evidence="8 10" id="KW-0460">Magnesium</keyword>
<dbReference type="RefSeq" id="WP_007472580.1">
    <property type="nucleotide sequence ID" value="NZ_KQ130610.1"/>
</dbReference>
<keyword evidence="4 10" id="KW-0808">Transferase</keyword>
<evidence type="ECO:0000256" key="11">
    <source>
        <dbReference type="RuleBase" id="RU003783"/>
    </source>
</evidence>
<evidence type="ECO:0000313" key="14">
    <source>
        <dbReference type="EMBL" id="KMT60885.1"/>
    </source>
</evidence>
<evidence type="ECO:0000256" key="13">
    <source>
        <dbReference type="RuleBase" id="RU003785"/>
    </source>
</evidence>
<protein>
    <recommendedName>
        <fullName evidence="10">tRNA dimethylallyltransferase</fullName>
        <ecNumber evidence="10">2.5.1.75</ecNumber>
    </recommendedName>
    <alternativeName>
        <fullName evidence="10">Dimethylallyl diphosphate:tRNA dimethylallyltransferase</fullName>
        <shortName evidence="10">DMAPP:tRNA dimethylallyltransferase</shortName>
        <shortName evidence="10">DMATase</shortName>
    </alternativeName>
    <alternativeName>
        <fullName evidence="10">Isopentenyl-diphosphate:tRNA isopentenyltransferase</fullName>
        <shortName evidence="10">IPP transferase</shortName>
        <shortName evidence="10">IPPT</shortName>
        <shortName evidence="10">IPTase</shortName>
    </alternativeName>
</protein>
<dbReference type="OrthoDB" id="9776390at2"/>
<keyword evidence="6 10" id="KW-0547">Nucleotide-binding</keyword>
<evidence type="ECO:0000256" key="7">
    <source>
        <dbReference type="ARBA" id="ARBA00022840"/>
    </source>
</evidence>
<reference evidence="14 15" key="1">
    <citation type="journal article" date="2015" name="Genome Biol. Evol.">
        <title>Comparative Genomics of Listeria Sensu Lato: Genus-Wide Differences in Evolutionary Dynamics and the Progressive Gain of Complex, Potentially Pathogenicity-Related Traits through Lateral Gene Transfer.</title>
        <authorList>
            <person name="Chiara M."/>
            <person name="Caruso M."/>
            <person name="D'Erchia A.M."/>
            <person name="Manzari C."/>
            <person name="Fraccalvieri R."/>
            <person name="Goffredo E."/>
            <person name="Latorre L."/>
            <person name="Miccolupo A."/>
            <person name="Padalino I."/>
            <person name="Santagada G."/>
            <person name="Chiocco D."/>
            <person name="Pesole G."/>
            <person name="Horner D.S."/>
            <person name="Parisi A."/>
        </authorList>
    </citation>
    <scope>NUCLEOTIDE SEQUENCE [LARGE SCALE GENOMIC DNA]</scope>
    <source>
        <strain evidence="14 15">1991</strain>
    </source>
</reference>
<evidence type="ECO:0000256" key="4">
    <source>
        <dbReference type="ARBA" id="ARBA00022679"/>
    </source>
</evidence>
<comment type="cofactor">
    <cofactor evidence="1 10">
        <name>Mg(2+)</name>
        <dbReference type="ChEBI" id="CHEBI:18420"/>
    </cofactor>
</comment>
<dbReference type="Proteomes" id="UP000052258">
    <property type="component" value="Unassembled WGS sequence"/>
</dbReference>
<comment type="caution">
    <text evidence="14">The sequence shown here is derived from an EMBL/GenBank/DDBJ whole genome shotgun (WGS) entry which is preliminary data.</text>
</comment>
<comment type="catalytic activity">
    <reaction evidence="9 10 11">
        <text>adenosine(37) in tRNA + dimethylallyl diphosphate = N(6)-dimethylallyladenosine(37) in tRNA + diphosphate</text>
        <dbReference type="Rhea" id="RHEA:26482"/>
        <dbReference type="Rhea" id="RHEA-COMP:10162"/>
        <dbReference type="Rhea" id="RHEA-COMP:10375"/>
        <dbReference type="ChEBI" id="CHEBI:33019"/>
        <dbReference type="ChEBI" id="CHEBI:57623"/>
        <dbReference type="ChEBI" id="CHEBI:74411"/>
        <dbReference type="ChEBI" id="CHEBI:74415"/>
        <dbReference type="EC" id="2.5.1.75"/>
    </reaction>
</comment>
<dbReference type="SUPFAM" id="SSF52540">
    <property type="entry name" value="P-loop containing nucleoside triphosphate hydrolases"/>
    <property type="match status" value="1"/>
</dbReference>
<sequence>MAKIPVIVLVGPTAVGKTALSVQLAKKWKGEIVSGDSVQVYKNLDIGTAKITEDEKENIPHHLLDIASPNENYTASRFKEDTLQAIEDIFMRGKQPFVVGGTGLYVQSVFYDYKFGESGEDVVFRNEMNQLDPEILFERLKKLDPKSAETIHPNNKRRVIRALEVMHVTKRPFSSMQTHQTLNERFKPLFIGLDLPREVLYERINLRVDNMIGEGLLDEAKWLYEQHLGDNSATRAIGYKELFQYFDGQISLEKAIELIKKNSRHFAKRQLTWFRNRMSVNWFNLAEEDSVSQIDETIKRFLDKETV</sequence>
<comment type="caution">
    <text evidence="10">Lacks conserved residue(s) required for the propagation of feature annotation.</text>
</comment>
<dbReference type="InterPro" id="IPR018022">
    <property type="entry name" value="IPT"/>
</dbReference>
<dbReference type="GO" id="GO:0006400">
    <property type="term" value="P:tRNA modification"/>
    <property type="evidence" value="ECO:0007669"/>
    <property type="project" value="TreeGrafter"/>
</dbReference>
<evidence type="ECO:0000256" key="12">
    <source>
        <dbReference type="RuleBase" id="RU003784"/>
    </source>
</evidence>
<evidence type="ECO:0000313" key="15">
    <source>
        <dbReference type="Proteomes" id="UP000052258"/>
    </source>
</evidence>
<dbReference type="GO" id="GO:0005524">
    <property type="term" value="F:ATP binding"/>
    <property type="evidence" value="ECO:0007669"/>
    <property type="project" value="UniProtKB-UniRule"/>
</dbReference>
<dbReference type="HAMAP" id="MF_00185">
    <property type="entry name" value="IPP_trans"/>
    <property type="match status" value="1"/>
</dbReference>
<feature type="site" description="Interaction with substrate tRNA" evidence="10">
    <location>
        <position position="102"/>
    </location>
</feature>
<comment type="function">
    <text evidence="2 10 12">Catalyzes the transfer of a dimethylallyl group onto the adenine at position 37 in tRNAs that read codons beginning with uridine, leading to the formation of N6-(dimethylallyl)adenosine (i(6)A).</text>
</comment>
<evidence type="ECO:0000256" key="1">
    <source>
        <dbReference type="ARBA" id="ARBA00001946"/>
    </source>
</evidence>
<dbReference type="PANTHER" id="PTHR11088">
    <property type="entry name" value="TRNA DIMETHYLALLYLTRANSFERASE"/>
    <property type="match status" value="1"/>
</dbReference>
<evidence type="ECO:0000256" key="3">
    <source>
        <dbReference type="ARBA" id="ARBA00005842"/>
    </source>
</evidence>
<dbReference type="GO" id="GO:0052381">
    <property type="term" value="F:tRNA dimethylallyltransferase activity"/>
    <property type="evidence" value="ECO:0007669"/>
    <property type="project" value="UniProtKB-UniRule"/>
</dbReference>
<gene>
    <name evidence="10" type="primary">miaA</name>
    <name evidence="14" type="ORF">X560_0305</name>
</gene>
<keyword evidence="15" id="KW-1185">Reference proteome</keyword>
<feature type="region of interest" description="Interaction with substrate tRNA" evidence="10">
    <location>
        <begin position="36"/>
        <end position="39"/>
    </location>
</feature>
<dbReference type="Gene3D" id="3.40.50.300">
    <property type="entry name" value="P-loop containing nucleotide triphosphate hydrolases"/>
    <property type="match status" value="1"/>
</dbReference>
<dbReference type="InterPro" id="IPR039657">
    <property type="entry name" value="Dimethylallyltransferase"/>
</dbReference>
<feature type="binding site" evidence="10">
    <location>
        <begin position="11"/>
        <end position="18"/>
    </location>
    <ligand>
        <name>ATP</name>
        <dbReference type="ChEBI" id="CHEBI:30616"/>
    </ligand>
</feature>
<feature type="site" description="Interaction with substrate tRNA" evidence="10">
    <location>
        <position position="125"/>
    </location>
</feature>
<dbReference type="PATRIC" id="fig|1430899.3.peg.309"/>
<comment type="similarity">
    <text evidence="3 10 13">Belongs to the IPP transferase family.</text>
</comment>
<comment type="subunit">
    <text evidence="10">Monomer.</text>
</comment>
<dbReference type="InterPro" id="IPR027417">
    <property type="entry name" value="P-loop_NTPase"/>
</dbReference>
<dbReference type="EC" id="2.5.1.75" evidence="10"/>
<accession>A0A0J8GDY7</accession>
<dbReference type="AlphaFoldDB" id="A0A0J8GDY7"/>
<dbReference type="EMBL" id="AZHO01000005">
    <property type="protein sequence ID" value="KMT60885.1"/>
    <property type="molecule type" value="Genomic_DNA"/>
</dbReference>
<feature type="binding site" evidence="10">
    <location>
        <begin position="13"/>
        <end position="18"/>
    </location>
    <ligand>
        <name>substrate</name>
    </ligand>
</feature>
<dbReference type="PANTHER" id="PTHR11088:SF60">
    <property type="entry name" value="TRNA DIMETHYLALLYLTRANSFERASE"/>
    <property type="match status" value="1"/>
</dbReference>
<dbReference type="NCBIfam" id="TIGR00174">
    <property type="entry name" value="miaA"/>
    <property type="match status" value="1"/>
</dbReference>
<evidence type="ECO:0000256" key="9">
    <source>
        <dbReference type="ARBA" id="ARBA00049563"/>
    </source>
</evidence>
<proteinExistence type="inferred from homology"/>
<evidence type="ECO:0000256" key="5">
    <source>
        <dbReference type="ARBA" id="ARBA00022694"/>
    </source>
</evidence>
<organism evidence="14 15">
    <name type="scientific">Listeria fleischmannii 1991</name>
    <dbReference type="NCBI Taxonomy" id="1430899"/>
    <lineage>
        <taxon>Bacteria</taxon>
        <taxon>Bacillati</taxon>
        <taxon>Bacillota</taxon>
        <taxon>Bacilli</taxon>
        <taxon>Bacillales</taxon>
        <taxon>Listeriaceae</taxon>
        <taxon>Listeria</taxon>
    </lineage>
</organism>
<evidence type="ECO:0000256" key="2">
    <source>
        <dbReference type="ARBA" id="ARBA00003213"/>
    </source>
</evidence>